<dbReference type="InParanoid" id="A0A1B7MZ98"/>
<organism evidence="1 2">
    <name type="scientific">Rhizopogon vinicolor AM-OR11-026</name>
    <dbReference type="NCBI Taxonomy" id="1314800"/>
    <lineage>
        <taxon>Eukaryota</taxon>
        <taxon>Fungi</taxon>
        <taxon>Dikarya</taxon>
        <taxon>Basidiomycota</taxon>
        <taxon>Agaricomycotina</taxon>
        <taxon>Agaricomycetes</taxon>
        <taxon>Agaricomycetidae</taxon>
        <taxon>Boletales</taxon>
        <taxon>Suillineae</taxon>
        <taxon>Rhizopogonaceae</taxon>
        <taxon>Rhizopogon</taxon>
    </lineage>
</organism>
<dbReference type="AlphaFoldDB" id="A0A1B7MZ98"/>
<keyword evidence="2" id="KW-1185">Reference proteome</keyword>
<accession>A0A1B7MZ98</accession>
<sequence length="163" mass="18305">MSKINLPGTLFTIVMGKKDTGIAIPKIIWTDDLIWQLLGQIELPENRVVLFGKRKKGERTSSDSKVTAYQCIAAAILPHFHSLNAVAVGGHVKRKYEHLTKKYKELARRLRITGYVPACGPDETTTLQQYSKYGEGNAKHVDKSVVVRWIFGIFPKQDVNSPL</sequence>
<dbReference type="EMBL" id="KV448322">
    <property type="protein sequence ID" value="OAX37930.1"/>
    <property type="molecule type" value="Genomic_DNA"/>
</dbReference>
<name>A0A1B7MZ98_9AGAM</name>
<gene>
    <name evidence="1" type="ORF">K503DRAFT_800842</name>
</gene>
<dbReference type="OrthoDB" id="3211402at2759"/>
<protein>
    <submittedName>
        <fullName evidence="1">Uncharacterized protein</fullName>
    </submittedName>
</protein>
<evidence type="ECO:0000313" key="1">
    <source>
        <dbReference type="EMBL" id="OAX37930.1"/>
    </source>
</evidence>
<evidence type="ECO:0000313" key="2">
    <source>
        <dbReference type="Proteomes" id="UP000092154"/>
    </source>
</evidence>
<dbReference type="Proteomes" id="UP000092154">
    <property type="component" value="Unassembled WGS sequence"/>
</dbReference>
<reference evidence="1 2" key="1">
    <citation type="submission" date="2016-06" db="EMBL/GenBank/DDBJ databases">
        <title>Comparative genomics of the ectomycorrhizal sister species Rhizopogon vinicolor and Rhizopogon vesiculosus (Basidiomycota: Boletales) reveals a divergence of the mating type B locus.</title>
        <authorList>
            <consortium name="DOE Joint Genome Institute"/>
            <person name="Mujic A.B."/>
            <person name="Kuo A."/>
            <person name="Tritt A."/>
            <person name="Lipzen A."/>
            <person name="Chen C."/>
            <person name="Johnson J."/>
            <person name="Sharma A."/>
            <person name="Barry K."/>
            <person name="Grigoriev I.V."/>
            <person name="Spatafora J.W."/>
        </authorList>
    </citation>
    <scope>NUCLEOTIDE SEQUENCE [LARGE SCALE GENOMIC DNA]</scope>
    <source>
        <strain evidence="1 2">AM-OR11-026</strain>
    </source>
</reference>
<proteinExistence type="predicted"/>